<accession>A0A378LSU1</accession>
<gene>
    <name evidence="1" type="ORF">NCTC11532_01606</name>
</gene>
<sequence>MIIFLSAFASIYSVNFLKRRPTSFREINRHMSWNMELGGSHEKGLPGLFQVI</sequence>
<dbReference type="Proteomes" id="UP000255297">
    <property type="component" value="Unassembled WGS sequence"/>
</dbReference>
<organism evidence="1 2">
    <name type="scientific">Legionella wadsworthii</name>
    <dbReference type="NCBI Taxonomy" id="28088"/>
    <lineage>
        <taxon>Bacteria</taxon>
        <taxon>Pseudomonadati</taxon>
        <taxon>Pseudomonadota</taxon>
        <taxon>Gammaproteobacteria</taxon>
        <taxon>Legionellales</taxon>
        <taxon>Legionellaceae</taxon>
        <taxon>Legionella</taxon>
    </lineage>
</organism>
<reference evidence="1 2" key="1">
    <citation type="submission" date="2018-06" db="EMBL/GenBank/DDBJ databases">
        <authorList>
            <consortium name="Pathogen Informatics"/>
            <person name="Doyle S."/>
        </authorList>
    </citation>
    <scope>NUCLEOTIDE SEQUENCE [LARGE SCALE GENOMIC DNA]</scope>
    <source>
        <strain evidence="1 2">NCTC11532</strain>
    </source>
</reference>
<dbReference type="EMBL" id="UGPB01000001">
    <property type="protein sequence ID" value="STY29420.1"/>
    <property type="molecule type" value="Genomic_DNA"/>
</dbReference>
<name>A0A378LSU1_9GAMM</name>
<evidence type="ECO:0000313" key="2">
    <source>
        <dbReference type="Proteomes" id="UP000255297"/>
    </source>
</evidence>
<keyword evidence="2" id="KW-1185">Reference proteome</keyword>
<proteinExistence type="predicted"/>
<protein>
    <submittedName>
        <fullName evidence="1">Uncharacterized protein</fullName>
    </submittedName>
</protein>
<dbReference type="STRING" id="1122170.GCA_000701265_00881"/>
<evidence type="ECO:0000313" key="1">
    <source>
        <dbReference type="EMBL" id="STY29420.1"/>
    </source>
</evidence>
<dbReference type="AlphaFoldDB" id="A0A378LSU1"/>